<evidence type="ECO:0000313" key="3">
    <source>
        <dbReference type="EMBL" id="QQC94253.1"/>
    </source>
</evidence>
<feature type="compositionally biased region" description="Acidic residues" evidence="1">
    <location>
        <begin position="92"/>
        <end position="131"/>
    </location>
</feature>
<reference evidence="2 4" key="1">
    <citation type="submission" date="2016-05" db="EMBL/GenBank/DDBJ databases">
        <authorList>
            <person name="Gu J."/>
        </authorList>
    </citation>
    <scope>NUCLEOTIDE SEQUENCE [LARGE SCALE GENOMIC DNA]</scope>
    <source>
        <strain evidence="2 4">ACCC40021</strain>
    </source>
</reference>
<dbReference type="EMBL" id="CP015588">
    <property type="protein sequence ID" value="APY88618.1"/>
    <property type="molecule type" value="Genomic_DNA"/>
</dbReference>
<dbReference type="InterPro" id="IPR033379">
    <property type="entry name" value="Acid_Pase_AS"/>
</dbReference>
<dbReference type="AlphaFoldDB" id="A0A1P8TLZ5"/>
<dbReference type="PROSITE" id="PS00616">
    <property type="entry name" value="HIS_ACID_PHOSPHAT_1"/>
    <property type="match status" value="1"/>
</dbReference>
<organism evidence="3 5">
    <name type="scientific">Streptomyces alfalfae</name>
    <dbReference type="NCBI Taxonomy" id="1642299"/>
    <lineage>
        <taxon>Bacteria</taxon>
        <taxon>Bacillati</taxon>
        <taxon>Actinomycetota</taxon>
        <taxon>Actinomycetes</taxon>
        <taxon>Kitasatosporales</taxon>
        <taxon>Streptomycetaceae</taxon>
        <taxon>Streptomyces</taxon>
    </lineage>
</organism>
<evidence type="ECO:0000313" key="4">
    <source>
        <dbReference type="Proteomes" id="UP000187191"/>
    </source>
</evidence>
<dbReference type="Proteomes" id="UP000187191">
    <property type="component" value="Chromosome"/>
</dbReference>
<reference evidence="3 5" key="2">
    <citation type="submission" date="2020-12" db="EMBL/GenBank/DDBJ databases">
        <title>Identification and biosynthesis of polyene macrolides produced by Streptomyces alfalfae Men-myco-93-63.</title>
        <authorList>
            <person name="Liu D."/>
            <person name="Li Y."/>
            <person name="Liu L."/>
            <person name="Han X."/>
            <person name="Shen F."/>
        </authorList>
    </citation>
    <scope>NUCLEOTIDE SEQUENCE [LARGE SCALE GENOMIC DNA]</scope>
    <source>
        <strain evidence="3 5">Men-myco-93-63</strain>
    </source>
</reference>
<evidence type="ECO:0000313" key="2">
    <source>
        <dbReference type="EMBL" id="APY88618.1"/>
    </source>
</evidence>
<name>A0A1P8TLZ5_9ACTN</name>
<dbReference type="Proteomes" id="UP000596130">
    <property type="component" value="Chromosome"/>
</dbReference>
<evidence type="ECO:0000313" key="5">
    <source>
        <dbReference type="Proteomes" id="UP000596130"/>
    </source>
</evidence>
<dbReference type="Pfam" id="PF20218">
    <property type="entry name" value="DUF6578"/>
    <property type="match status" value="1"/>
</dbReference>
<dbReference type="InterPro" id="IPR046485">
    <property type="entry name" value="DUF6578"/>
</dbReference>
<feature type="compositionally biased region" description="Acidic residues" evidence="1">
    <location>
        <begin position="69"/>
        <end position="85"/>
    </location>
</feature>
<dbReference type="EMBL" id="CP065959">
    <property type="protein sequence ID" value="QQC94253.1"/>
    <property type="molecule type" value="Genomic_DNA"/>
</dbReference>
<dbReference type="OrthoDB" id="2084645at2"/>
<protein>
    <submittedName>
        <fullName evidence="3">Uncharacterized protein</fullName>
    </submittedName>
</protein>
<gene>
    <name evidence="2" type="ORF">A7J05_25650</name>
    <name evidence="3" type="ORF">I8755_11600</name>
</gene>
<dbReference type="KEGG" id="ssia:A7J05_25650"/>
<keyword evidence="4" id="KW-1185">Reference proteome</keyword>
<accession>A0A1P8TLZ5</accession>
<dbReference type="RefSeq" id="WP_076686632.1">
    <property type="nucleotide sequence ID" value="NZ_CP015588.1"/>
</dbReference>
<proteinExistence type="predicted"/>
<evidence type="ECO:0000256" key="1">
    <source>
        <dbReference type="SAM" id="MobiDB-lite"/>
    </source>
</evidence>
<feature type="region of interest" description="Disordered" evidence="1">
    <location>
        <begin position="61"/>
        <end position="132"/>
    </location>
</feature>
<sequence>MTRSTVWKVLYEDWQMECCGTPFAVGDEVAWPLRLDEECRDPAWAADLSDLEGPVEALAGIEGDRSDGEDFEADGGGDIEAEDGGDFAHDAEDFDDDGEDFEAEDGGDDGGDFEDDGEGFEDGGEDFEEPFEPSVVRDRGVTVPYGRPEPWPERARLTGLLTVERHGDRRPDTAGRVRAIHVVTRRFAETSADAYEVVPGERELRPVEQCPKWFRWEDSAHPGSRRGETGVLVELEVAEV</sequence>